<dbReference type="RefSeq" id="WP_058514919.1">
    <property type="nucleotide sequence ID" value="NZ_CAAAIH010000028.1"/>
</dbReference>
<sequence>MAQEKLEIEKYTKNPLMPEENPIGNREEYLEFLEKLILENMPPFTYGSCVSGKESDRRFYSTGISPLFFSTVTSNFSPSNNIERAEKPPSP</sequence>
<gene>
    <name evidence="2" type="ORF">Lsan_2959</name>
</gene>
<evidence type="ECO:0000313" key="2">
    <source>
        <dbReference type="EMBL" id="KTD56799.1"/>
    </source>
</evidence>
<feature type="region of interest" description="Disordered" evidence="1">
    <location>
        <begin position="1"/>
        <end position="22"/>
    </location>
</feature>
<evidence type="ECO:0000256" key="1">
    <source>
        <dbReference type="SAM" id="MobiDB-lite"/>
    </source>
</evidence>
<accession>A0A0W0YJF1</accession>
<dbReference type="EMBL" id="LNYU01000081">
    <property type="protein sequence ID" value="KTD56799.1"/>
    <property type="molecule type" value="Genomic_DNA"/>
</dbReference>
<comment type="caution">
    <text evidence="2">The sequence shown here is derived from an EMBL/GenBank/DDBJ whole genome shotgun (WGS) entry which is preliminary data.</text>
</comment>
<evidence type="ECO:0000313" key="3">
    <source>
        <dbReference type="Proteomes" id="UP000054703"/>
    </source>
</evidence>
<organism evidence="2 3">
    <name type="scientific">Legionella santicrucis</name>
    <dbReference type="NCBI Taxonomy" id="45074"/>
    <lineage>
        <taxon>Bacteria</taxon>
        <taxon>Pseudomonadati</taxon>
        <taxon>Pseudomonadota</taxon>
        <taxon>Gammaproteobacteria</taxon>
        <taxon>Legionellales</taxon>
        <taxon>Legionellaceae</taxon>
        <taxon>Legionella</taxon>
    </lineage>
</organism>
<protein>
    <submittedName>
        <fullName evidence="2">Uncharacterized protein</fullName>
    </submittedName>
</protein>
<dbReference type="Proteomes" id="UP000054703">
    <property type="component" value="Unassembled WGS sequence"/>
</dbReference>
<keyword evidence="3" id="KW-1185">Reference proteome</keyword>
<dbReference type="PATRIC" id="fig|45074.5.peg.3184"/>
<dbReference type="AlphaFoldDB" id="A0A0W0YJF1"/>
<reference evidence="2 3" key="1">
    <citation type="submission" date="2015-11" db="EMBL/GenBank/DDBJ databases">
        <title>Genomic analysis of 38 Legionella species identifies large and diverse effector repertoires.</title>
        <authorList>
            <person name="Burstein D."/>
            <person name="Amaro F."/>
            <person name="Zusman T."/>
            <person name="Lifshitz Z."/>
            <person name="Cohen O."/>
            <person name="Gilbert J.A."/>
            <person name="Pupko T."/>
            <person name="Shuman H.A."/>
            <person name="Segal G."/>
        </authorList>
    </citation>
    <scope>NUCLEOTIDE SEQUENCE [LARGE SCALE GENOMIC DNA]</scope>
    <source>
        <strain evidence="2 3">SC-63-C7</strain>
    </source>
</reference>
<feature type="compositionally biased region" description="Basic and acidic residues" evidence="1">
    <location>
        <begin position="1"/>
        <end position="12"/>
    </location>
</feature>
<proteinExistence type="predicted"/>
<name>A0A0W0YJF1_9GAMM</name>